<keyword evidence="16" id="KW-1185">Reference proteome</keyword>
<dbReference type="Proteomes" id="UP000436655">
    <property type="component" value="Unassembled WGS sequence"/>
</dbReference>
<keyword evidence="4 11" id="KW-1003">Cell membrane</keyword>
<evidence type="ECO:0000259" key="12">
    <source>
        <dbReference type="PROSITE" id="PS50198"/>
    </source>
</evidence>
<dbReference type="SUPFAM" id="SSF54534">
    <property type="entry name" value="FKBP-like"/>
    <property type="match status" value="1"/>
</dbReference>
<dbReference type="RefSeq" id="WP_125703304.1">
    <property type="nucleotide sequence ID" value="NZ_JBHTOO010000003.1"/>
</dbReference>
<comment type="function">
    <text evidence="11">Plays a major role in protein secretion by helping the post-translocational extracellular folding of several secreted proteins.</text>
</comment>
<evidence type="ECO:0000256" key="5">
    <source>
        <dbReference type="ARBA" id="ARBA00022729"/>
    </source>
</evidence>
<dbReference type="InterPro" id="IPR027304">
    <property type="entry name" value="Trigger_fact/SurA_dom_sf"/>
</dbReference>
<dbReference type="SUPFAM" id="SSF109998">
    <property type="entry name" value="Triger factor/SurA peptide-binding domain-like"/>
    <property type="match status" value="1"/>
</dbReference>
<keyword evidence="5 11" id="KW-0732">Signal</keyword>
<evidence type="ECO:0000256" key="8">
    <source>
        <dbReference type="ARBA" id="ARBA00023139"/>
    </source>
</evidence>
<dbReference type="PROSITE" id="PS50198">
    <property type="entry name" value="PPIC_PPIASE_2"/>
    <property type="match status" value="1"/>
</dbReference>
<dbReference type="HAMAP" id="MF_01145">
    <property type="entry name" value="Foldase_PrsA"/>
    <property type="match status" value="1"/>
</dbReference>
<evidence type="ECO:0000256" key="3">
    <source>
        <dbReference type="ARBA" id="ARBA00006071"/>
    </source>
</evidence>
<reference evidence="15 16" key="1">
    <citation type="journal article" date="2019" name="Syst. Appl. Microbiol.">
        <title>Polyphasic characterization of two novel Lactobacillus spp. isolated from blown salami packages: Description of Lactobacillus halodurans sp. nov. and Lactobacillus salsicarnum sp. nov.</title>
        <authorList>
            <person name="Schuster J.A."/>
            <person name="Klingl A."/>
            <person name="Vogel R.F."/>
            <person name="Ehrmann M.A."/>
        </authorList>
    </citation>
    <scope>NUCLEOTIDE SEQUENCE [LARGE SCALE GENOMIC DNA]</scope>
    <source>
        <strain evidence="13 16">TMW 1.2098</strain>
        <strain evidence="14 15">TMW 1.2118</strain>
    </source>
</reference>
<dbReference type="OrthoDB" id="14196at2"/>
<feature type="domain" description="PpiC" evidence="12">
    <location>
        <begin position="141"/>
        <end position="235"/>
    </location>
</feature>
<evidence type="ECO:0000256" key="6">
    <source>
        <dbReference type="ARBA" id="ARBA00023110"/>
    </source>
</evidence>
<evidence type="ECO:0000313" key="14">
    <source>
        <dbReference type="EMBL" id="MQS51394.1"/>
    </source>
</evidence>
<evidence type="ECO:0000256" key="2">
    <source>
        <dbReference type="ARBA" id="ARBA00004193"/>
    </source>
</evidence>
<keyword evidence="9 11" id="KW-0413">Isomerase</keyword>
<dbReference type="InterPro" id="IPR023059">
    <property type="entry name" value="Foldase_PrsA"/>
</dbReference>
<accession>A0A5P0ZEB5</accession>
<dbReference type="PROSITE" id="PS51257">
    <property type="entry name" value="PROKAR_LIPOPROTEIN"/>
    <property type="match status" value="1"/>
</dbReference>
<comment type="caution">
    <text evidence="14">The sequence shown here is derived from an EMBL/GenBank/DDBJ whole genome shotgun (WGS) entry which is preliminary data.</text>
</comment>
<dbReference type="GO" id="GO:0003755">
    <property type="term" value="F:peptidyl-prolyl cis-trans isomerase activity"/>
    <property type="evidence" value="ECO:0007669"/>
    <property type="project" value="UniProtKB-UniRule"/>
</dbReference>
<sequence length="312" mass="34242">MNKRFTKWILAIAGLLLVTVVAGCSGNKTVATMKGGRITQNDYYKEMKESSTGKQQLQTMIITKALENQYGKDVSDKKVTKEYNKYKNQYGSSFSSVLQQNGMTTAQFKKNIRTNLLTKVALEKNKTVTNKDLKKQWKSYSPKITVSQILVAKKSTAQTVIDKLNSGSSFSSLAKQYSTDSATKNKGGKMAAFDNDSTSVDTDLKTAAFKLDKVGDVSSEPVKTQYGYSVLKLDNKPSKGKMSDHKAELKTKIYAGWMQDSSVMQSVISKVLKRADVSIKDNDLKDVLAGYVTKSGNAANSQSSSTQSTPSK</sequence>
<evidence type="ECO:0000256" key="7">
    <source>
        <dbReference type="ARBA" id="ARBA00023136"/>
    </source>
</evidence>
<evidence type="ECO:0000313" key="13">
    <source>
        <dbReference type="EMBL" id="MQS44502.1"/>
    </source>
</evidence>
<dbReference type="InterPro" id="IPR000297">
    <property type="entry name" value="PPIase_PpiC"/>
</dbReference>
<dbReference type="EMBL" id="VDFN01000001">
    <property type="protein sequence ID" value="MQS44502.1"/>
    <property type="molecule type" value="Genomic_DNA"/>
</dbReference>
<evidence type="ECO:0000313" key="15">
    <source>
        <dbReference type="Proteomes" id="UP000380386"/>
    </source>
</evidence>
<proteinExistence type="inferred from homology"/>
<comment type="subcellular location">
    <subcellularLocation>
        <location evidence="2 11">Cell membrane</location>
        <topology evidence="2 11">Lipid-anchor</topology>
    </subcellularLocation>
</comment>
<keyword evidence="8 11" id="KW-0564">Palmitate</keyword>
<evidence type="ECO:0000256" key="4">
    <source>
        <dbReference type="ARBA" id="ARBA00022475"/>
    </source>
</evidence>
<protein>
    <recommendedName>
        <fullName evidence="11">Foldase protein PrsA</fullName>
        <ecNumber evidence="11">5.2.1.8</ecNumber>
    </recommendedName>
</protein>
<dbReference type="PANTHER" id="PTHR47245:SF1">
    <property type="entry name" value="FOLDASE PROTEIN PRSA"/>
    <property type="match status" value="1"/>
</dbReference>
<dbReference type="PANTHER" id="PTHR47245">
    <property type="entry name" value="PEPTIDYLPROLYL ISOMERASE"/>
    <property type="match status" value="1"/>
</dbReference>
<dbReference type="GO" id="GO:0006457">
    <property type="term" value="P:protein folding"/>
    <property type="evidence" value="ECO:0007669"/>
    <property type="project" value="UniProtKB-UniRule"/>
</dbReference>
<evidence type="ECO:0000256" key="1">
    <source>
        <dbReference type="ARBA" id="ARBA00000971"/>
    </source>
</evidence>
<dbReference type="InterPro" id="IPR046357">
    <property type="entry name" value="PPIase_dom_sf"/>
</dbReference>
<dbReference type="AlphaFoldDB" id="A0A5P0ZEB5"/>
<dbReference type="EMBL" id="VDFM01000001">
    <property type="protein sequence ID" value="MQS51394.1"/>
    <property type="molecule type" value="Genomic_DNA"/>
</dbReference>
<keyword evidence="7 11" id="KW-0472">Membrane</keyword>
<dbReference type="Gene3D" id="3.10.50.40">
    <property type="match status" value="1"/>
</dbReference>
<dbReference type="NCBIfam" id="NF003356">
    <property type="entry name" value="PRK04405.1"/>
    <property type="match status" value="1"/>
</dbReference>
<gene>
    <name evidence="11" type="primary">prsA</name>
    <name evidence="14" type="ORF">FHL02_00005</name>
    <name evidence="13" type="ORF">FHL03_03260</name>
</gene>
<evidence type="ECO:0000256" key="11">
    <source>
        <dbReference type="HAMAP-Rule" id="MF_01145"/>
    </source>
</evidence>
<evidence type="ECO:0000256" key="10">
    <source>
        <dbReference type="ARBA" id="ARBA00023288"/>
    </source>
</evidence>
<dbReference type="Pfam" id="PF00639">
    <property type="entry name" value="Rotamase"/>
    <property type="match status" value="1"/>
</dbReference>
<organism evidence="14 15">
    <name type="scientific">Companilactobacillus mishanensis</name>
    <dbReference type="NCBI Taxonomy" id="2486008"/>
    <lineage>
        <taxon>Bacteria</taxon>
        <taxon>Bacillati</taxon>
        <taxon>Bacillota</taxon>
        <taxon>Bacilli</taxon>
        <taxon>Lactobacillales</taxon>
        <taxon>Lactobacillaceae</taxon>
        <taxon>Companilactobacillus</taxon>
    </lineage>
</organism>
<evidence type="ECO:0000313" key="16">
    <source>
        <dbReference type="Proteomes" id="UP000436655"/>
    </source>
</evidence>
<dbReference type="Proteomes" id="UP000380386">
    <property type="component" value="Unassembled WGS sequence"/>
</dbReference>
<dbReference type="InterPro" id="IPR050245">
    <property type="entry name" value="PrsA_foldase"/>
</dbReference>
<comment type="catalytic activity">
    <reaction evidence="1 11">
        <text>[protein]-peptidylproline (omega=180) = [protein]-peptidylproline (omega=0)</text>
        <dbReference type="Rhea" id="RHEA:16237"/>
        <dbReference type="Rhea" id="RHEA-COMP:10747"/>
        <dbReference type="Rhea" id="RHEA-COMP:10748"/>
        <dbReference type="ChEBI" id="CHEBI:83833"/>
        <dbReference type="ChEBI" id="CHEBI:83834"/>
        <dbReference type="EC" id="5.2.1.8"/>
    </reaction>
</comment>
<reference evidence="13" key="2">
    <citation type="submission" date="2019-05" db="EMBL/GenBank/DDBJ databases">
        <authorList>
            <person name="Schuster J.A."/>
            <person name="Ehrmann M.A."/>
        </authorList>
    </citation>
    <scope>NUCLEOTIDE SEQUENCE</scope>
    <source>
        <strain evidence="13">TMW 1.2098</strain>
    </source>
</reference>
<keyword evidence="10 11" id="KW-0449">Lipoprotein</keyword>
<dbReference type="EC" id="5.2.1.8" evidence="11"/>
<dbReference type="GO" id="GO:0005886">
    <property type="term" value="C:plasma membrane"/>
    <property type="evidence" value="ECO:0007669"/>
    <property type="project" value="UniProtKB-SubCell"/>
</dbReference>
<name>A0A5P0ZEB5_9LACO</name>
<comment type="similarity">
    <text evidence="3 11">Belongs to the PrsA family.</text>
</comment>
<evidence type="ECO:0000256" key="9">
    <source>
        <dbReference type="ARBA" id="ARBA00023235"/>
    </source>
</evidence>
<keyword evidence="6 11" id="KW-0697">Rotamase</keyword>